<dbReference type="InterPro" id="IPR036514">
    <property type="entry name" value="SGNH_hydro_sf"/>
</dbReference>
<dbReference type="InterPro" id="IPR013830">
    <property type="entry name" value="SGNH_hydro"/>
</dbReference>
<dbReference type="RefSeq" id="WP_184932877.1">
    <property type="nucleotide sequence ID" value="NZ_JACHJY010000013.1"/>
</dbReference>
<dbReference type="Proteomes" id="UP000582643">
    <property type="component" value="Unassembled WGS sequence"/>
</dbReference>
<dbReference type="EMBL" id="JACHJY010000013">
    <property type="protein sequence ID" value="MBB4986616.1"/>
    <property type="molecule type" value="Genomic_DNA"/>
</dbReference>
<evidence type="ECO:0000313" key="2">
    <source>
        <dbReference type="EMBL" id="MBB4986616.1"/>
    </source>
</evidence>
<keyword evidence="3" id="KW-1185">Reference proteome</keyword>
<dbReference type="InterPro" id="IPR053140">
    <property type="entry name" value="GDSL_Rv0518-like"/>
</dbReference>
<protein>
    <submittedName>
        <fullName evidence="2">Lysophospholipase L1-like esterase</fullName>
    </submittedName>
</protein>
<dbReference type="SUPFAM" id="SSF52266">
    <property type="entry name" value="SGNH hydrolase"/>
    <property type="match status" value="1"/>
</dbReference>
<evidence type="ECO:0000259" key="1">
    <source>
        <dbReference type="Pfam" id="PF13472"/>
    </source>
</evidence>
<feature type="domain" description="SGNH hydrolase-type esterase" evidence="1">
    <location>
        <begin position="19"/>
        <end position="191"/>
    </location>
</feature>
<dbReference type="Pfam" id="PF13472">
    <property type="entry name" value="Lipase_GDSL_2"/>
    <property type="match status" value="1"/>
</dbReference>
<name>A0A7W7U7X0_9ACTN</name>
<sequence>MVVEGQSELDRAAIGSFVALGDSFTEGLGDETPDGALVGWADRLADLMARRSPVPFRYANLAVRGRLIDEIATEQVPRVADLKPDLVSFCAGGNDILRFGSSVDRIAERFEEAVVELGAHADTVLVFTGFDPRNTPVLRRLRGKIATYTAHVHAIAHRHGCPIVDLWSMKPLQHPSAWSEDRLHLSSEGHQHVARRAAEVLGLAPVRDSATPTARQLPVQQPERLQDLRWAKEHFLPWLGHHLLGKNSPEVLEPKRPELLPL</sequence>
<proteinExistence type="predicted"/>
<dbReference type="AlphaFoldDB" id="A0A7W7U7X0"/>
<gene>
    <name evidence="2" type="ORF">GGE06_007584</name>
</gene>
<comment type="caution">
    <text evidence="2">The sequence shown here is derived from an EMBL/GenBank/DDBJ whole genome shotgun (WGS) entry which is preliminary data.</text>
</comment>
<dbReference type="CDD" id="cd01832">
    <property type="entry name" value="SGNH_hydrolase_like_1"/>
    <property type="match status" value="1"/>
</dbReference>
<reference evidence="2 3" key="1">
    <citation type="submission" date="2020-08" db="EMBL/GenBank/DDBJ databases">
        <title>Genomic Encyclopedia of Type Strains, Phase III (KMG-III): the genomes of soil and plant-associated and newly described type strains.</title>
        <authorList>
            <person name="Whitman W."/>
        </authorList>
    </citation>
    <scope>NUCLEOTIDE SEQUENCE [LARGE SCALE GENOMIC DNA]</scope>
    <source>
        <strain evidence="2 3">SFB5A</strain>
    </source>
</reference>
<dbReference type="PANTHER" id="PTHR43784:SF2">
    <property type="entry name" value="GDSL-LIKE LIPASE_ACYLHYDROLASE, PUTATIVE (AFU_ORTHOLOGUE AFUA_2G00820)-RELATED"/>
    <property type="match status" value="1"/>
</dbReference>
<evidence type="ECO:0000313" key="3">
    <source>
        <dbReference type="Proteomes" id="UP000582643"/>
    </source>
</evidence>
<dbReference type="PANTHER" id="PTHR43784">
    <property type="entry name" value="GDSL-LIKE LIPASE/ACYLHYDROLASE, PUTATIVE (AFU_ORTHOLOGUE AFUA_2G00820)-RELATED"/>
    <property type="match status" value="1"/>
</dbReference>
<organism evidence="2 3">
    <name type="scientific">Streptomyces nymphaeiformis</name>
    <dbReference type="NCBI Taxonomy" id="2663842"/>
    <lineage>
        <taxon>Bacteria</taxon>
        <taxon>Bacillati</taxon>
        <taxon>Actinomycetota</taxon>
        <taxon>Actinomycetes</taxon>
        <taxon>Kitasatosporales</taxon>
        <taxon>Streptomycetaceae</taxon>
        <taxon>Streptomyces</taxon>
    </lineage>
</organism>
<dbReference type="Gene3D" id="3.40.50.1110">
    <property type="entry name" value="SGNH hydrolase"/>
    <property type="match status" value="1"/>
</dbReference>
<accession>A0A7W7U7X0</accession>